<dbReference type="InterPro" id="IPR026928">
    <property type="entry name" value="FAX/IsoI-like"/>
</dbReference>
<feature type="domain" description="GST N-terminal" evidence="1">
    <location>
        <begin position="1"/>
        <end position="78"/>
    </location>
</feature>
<accession>A0ABY7TPG7</accession>
<dbReference type="InterPro" id="IPR036249">
    <property type="entry name" value="Thioredoxin-like_sf"/>
</dbReference>
<dbReference type="SFLD" id="SFLDS00019">
    <property type="entry name" value="Glutathione_Transferase_(cytos"/>
    <property type="match status" value="1"/>
</dbReference>
<dbReference type="CDD" id="cd03193">
    <property type="entry name" value="GST_C_Metaxin"/>
    <property type="match status" value="1"/>
</dbReference>
<organism evidence="2 3">
    <name type="scientific">Sphingomonas naphthae</name>
    <dbReference type="NCBI Taxonomy" id="1813468"/>
    <lineage>
        <taxon>Bacteria</taxon>
        <taxon>Pseudomonadati</taxon>
        <taxon>Pseudomonadota</taxon>
        <taxon>Alphaproteobacteria</taxon>
        <taxon>Sphingomonadales</taxon>
        <taxon>Sphingomonadaceae</taxon>
        <taxon>Sphingomonas</taxon>
    </lineage>
</organism>
<dbReference type="Gene3D" id="3.40.30.10">
    <property type="entry name" value="Glutaredoxin"/>
    <property type="match status" value="1"/>
</dbReference>
<dbReference type="Proteomes" id="UP001220395">
    <property type="component" value="Chromosome"/>
</dbReference>
<dbReference type="RefSeq" id="WP_273690705.1">
    <property type="nucleotide sequence ID" value="NZ_CP117411.1"/>
</dbReference>
<dbReference type="Gene3D" id="1.20.1050.10">
    <property type="match status" value="1"/>
</dbReference>
<gene>
    <name evidence="2" type="ORF">PQ455_07905</name>
</gene>
<dbReference type="Pfam" id="PF17172">
    <property type="entry name" value="GST_N_4"/>
    <property type="match status" value="1"/>
</dbReference>
<dbReference type="SFLD" id="SFLDG01200">
    <property type="entry name" value="SUF1.1"/>
    <property type="match status" value="1"/>
</dbReference>
<dbReference type="SUPFAM" id="SSF47616">
    <property type="entry name" value="GST C-terminal domain-like"/>
    <property type="match status" value="1"/>
</dbReference>
<dbReference type="InterPro" id="IPR033468">
    <property type="entry name" value="Metaxin_GST"/>
</dbReference>
<evidence type="ECO:0000313" key="2">
    <source>
        <dbReference type="EMBL" id="WCT75127.1"/>
    </source>
</evidence>
<protein>
    <submittedName>
        <fullName evidence="2">Glutathione S-transferase family protein</fullName>
    </submittedName>
</protein>
<dbReference type="InterPro" id="IPR050931">
    <property type="entry name" value="Mito_Protein_Transport_Metaxin"/>
</dbReference>
<name>A0ABY7TPG7_9SPHN</name>
<reference evidence="2 3" key="1">
    <citation type="submission" date="2023-02" db="EMBL/GenBank/DDBJ databases">
        <title>Genome sequence of Sphingomonas naphthae.</title>
        <authorList>
            <person name="Kim S."/>
            <person name="Heo J."/>
            <person name="Kwon S.-W."/>
        </authorList>
    </citation>
    <scope>NUCLEOTIDE SEQUENCE [LARGE SCALE GENOMIC DNA]</scope>
    <source>
        <strain evidence="2 3">KACC 18716</strain>
    </source>
</reference>
<dbReference type="SUPFAM" id="SSF52833">
    <property type="entry name" value="Thioredoxin-like"/>
    <property type="match status" value="1"/>
</dbReference>
<evidence type="ECO:0000259" key="1">
    <source>
        <dbReference type="PROSITE" id="PS50404"/>
    </source>
</evidence>
<dbReference type="InterPro" id="IPR004045">
    <property type="entry name" value="Glutathione_S-Trfase_N"/>
</dbReference>
<dbReference type="InterPro" id="IPR036282">
    <property type="entry name" value="Glutathione-S-Trfase_C_sf"/>
</dbReference>
<dbReference type="PANTHER" id="PTHR12289">
    <property type="entry name" value="METAXIN RELATED"/>
    <property type="match status" value="1"/>
</dbReference>
<dbReference type="Pfam" id="PF17171">
    <property type="entry name" value="GST_C_6"/>
    <property type="match status" value="1"/>
</dbReference>
<dbReference type="InterPro" id="IPR012336">
    <property type="entry name" value="Thioredoxin-like_fold"/>
</dbReference>
<dbReference type="PROSITE" id="PS50404">
    <property type="entry name" value="GST_NTER"/>
    <property type="match status" value="1"/>
</dbReference>
<dbReference type="SFLD" id="SFLDG01180">
    <property type="entry name" value="SUF1"/>
    <property type="match status" value="1"/>
</dbReference>
<keyword evidence="3" id="KW-1185">Reference proteome</keyword>
<sequence length="235" mass="26383">MTITLFAYPTRFDLPSSSPFVMKTEIQLRMMGLAYRKAFDGIDRAPRGKLPYIDDGGTIVPDSTAIRRYLEGAYHRDLDAGFDEAQRAVAWTAERLAEDNLFWLMVHARWAIDDNFEAGPARNFDALPDAVRDTARQRQRAKVIAYLDGQGTGRLSDDERRVMADRGYDALSRLIGDKPFLLGDTPCGADASLFAQIAAALIPPFPSHTQNAAARHDNLVRYVDRMMALYYPDFA</sequence>
<dbReference type="InterPro" id="IPR040079">
    <property type="entry name" value="Glutathione_S-Trfase"/>
</dbReference>
<dbReference type="PANTHER" id="PTHR12289:SF41">
    <property type="entry name" value="FAILED AXON CONNECTIONS-RELATED"/>
    <property type="match status" value="1"/>
</dbReference>
<dbReference type="EMBL" id="CP117411">
    <property type="protein sequence ID" value="WCT75127.1"/>
    <property type="molecule type" value="Genomic_DNA"/>
</dbReference>
<evidence type="ECO:0000313" key="3">
    <source>
        <dbReference type="Proteomes" id="UP001220395"/>
    </source>
</evidence>
<proteinExistence type="predicted"/>